<comment type="caution">
    <text evidence="4">The sequence shown here is derived from an EMBL/GenBank/DDBJ whole genome shotgun (WGS) entry which is preliminary data.</text>
</comment>
<dbReference type="SUPFAM" id="SSF53383">
    <property type="entry name" value="PLP-dependent transferases"/>
    <property type="match status" value="1"/>
</dbReference>
<evidence type="ECO:0000259" key="3">
    <source>
        <dbReference type="Pfam" id="PF00266"/>
    </source>
</evidence>
<evidence type="ECO:0000256" key="1">
    <source>
        <dbReference type="ARBA" id="ARBA00001933"/>
    </source>
</evidence>
<evidence type="ECO:0000313" key="5">
    <source>
        <dbReference type="Proteomes" id="UP000321440"/>
    </source>
</evidence>
<proteinExistence type="predicted"/>
<dbReference type="Pfam" id="PF00266">
    <property type="entry name" value="Aminotran_5"/>
    <property type="match status" value="1"/>
</dbReference>
<dbReference type="NCBIfam" id="NF002806">
    <property type="entry name" value="PRK02948.1"/>
    <property type="match status" value="1"/>
</dbReference>
<keyword evidence="5" id="KW-1185">Reference proteome</keyword>
<dbReference type="GO" id="GO:0003824">
    <property type="term" value="F:catalytic activity"/>
    <property type="evidence" value="ECO:0007669"/>
    <property type="project" value="UniProtKB-ARBA"/>
</dbReference>
<dbReference type="InterPro" id="IPR016454">
    <property type="entry name" value="Cysteine_dSase"/>
</dbReference>
<accession>A0A511W3B1</accession>
<keyword evidence="2" id="KW-0663">Pyridoxal phosphate</keyword>
<dbReference type="RefSeq" id="WP_146815015.1">
    <property type="nucleotide sequence ID" value="NZ_BJYA01000003.1"/>
</dbReference>
<dbReference type="PIRSF" id="PIRSF005572">
    <property type="entry name" value="NifS"/>
    <property type="match status" value="1"/>
</dbReference>
<dbReference type="InterPro" id="IPR015424">
    <property type="entry name" value="PyrdxlP-dep_Trfase"/>
</dbReference>
<dbReference type="OrthoDB" id="9808002at2"/>
<dbReference type="InterPro" id="IPR015422">
    <property type="entry name" value="PyrdxlP-dep_Trfase_small"/>
</dbReference>
<dbReference type="AlphaFoldDB" id="A0A511W3B1"/>
<dbReference type="InterPro" id="IPR015421">
    <property type="entry name" value="PyrdxlP-dep_Trfase_major"/>
</dbReference>
<gene>
    <name evidence="4" type="ORF">AHA02nite_10270</name>
</gene>
<feature type="domain" description="Aminotransferase class V" evidence="3">
    <location>
        <begin position="2"/>
        <end position="356"/>
    </location>
</feature>
<dbReference type="PANTHER" id="PTHR11601">
    <property type="entry name" value="CYSTEINE DESULFURYLASE FAMILY MEMBER"/>
    <property type="match status" value="1"/>
</dbReference>
<dbReference type="Gene3D" id="3.90.1150.10">
    <property type="entry name" value="Aspartate Aminotransferase, domain 1"/>
    <property type="match status" value="1"/>
</dbReference>
<evidence type="ECO:0000313" key="4">
    <source>
        <dbReference type="EMBL" id="GEN45251.1"/>
    </source>
</evidence>
<organism evidence="4 5">
    <name type="scientific">Alkalibacillus haloalkaliphilus</name>
    <dbReference type="NCBI Taxonomy" id="94136"/>
    <lineage>
        <taxon>Bacteria</taxon>
        <taxon>Bacillati</taxon>
        <taxon>Bacillota</taxon>
        <taxon>Bacilli</taxon>
        <taxon>Bacillales</taxon>
        <taxon>Bacillaceae</taxon>
        <taxon>Alkalibacillus</taxon>
    </lineage>
</organism>
<dbReference type="Gene3D" id="3.40.640.10">
    <property type="entry name" value="Type I PLP-dependent aspartate aminotransferase-like (Major domain)"/>
    <property type="match status" value="1"/>
</dbReference>
<reference evidence="4 5" key="1">
    <citation type="submission" date="2019-07" db="EMBL/GenBank/DDBJ databases">
        <title>Whole genome shotgun sequence of Alkalibacillus haloalkaliphilus NBRC 103110.</title>
        <authorList>
            <person name="Hosoyama A."/>
            <person name="Uohara A."/>
            <person name="Ohji S."/>
            <person name="Ichikawa N."/>
        </authorList>
    </citation>
    <scope>NUCLEOTIDE SEQUENCE [LARGE SCALE GENOMIC DNA]</scope>
    <source>
        <strain evidence="4 5">NBRC 103110</strain>
    </source>
</reference>
<comment type="cofactor">
    <cofactor evidence="1">
        <name>pyridoxal 5'-phosphate</name>
        <dbReference type="ChEBI" id="CHEBI:597326"/>
    </cofactor>
</comment>
<dbReference type="InterPro" id="IPR000192">
    <property type="entry name" value="Aminotrans_V_dom"/>
</dbReference>
<name>A0A511W3B1_9BACI</name>
<dbReference type="Proteomes" id="UP000321440">
    <property type="component" value="Unassembled WGS sequence"/>
</dbReference>
<dbReference type="PANTHER" id="PTHR11601:SF36">
    <property type="entry name" value="CYSTEINE DESULFURASE NIFS-RELATED"/>
    <property type="match status" value="1"/>
</dbReference>
<evidence type="ECO:0000256" key="2">
    <source>
        <dbReference type="ARBA" id="ARBA00022898"/>
    </source>
</evidence>
<sequence length="375" mass="42063">MIYLDYAATTPMSETALTAYTEAAQKYYGNANSIHDYGTEAYQIVQLCKQKLSSYIGANETQVYLTSGGSESNLLAIEHLKEITEGRHIIISAGEHNSIRQTEEKLKNEGYEVSVVYFDQDGVININDLKRLIRKDTAIVCTQHINGEIGTIQPIEEISKLCRQNNIKLHVDAVQSFGKLDLTDIASLVDSLSISSHKIYGPKGIGLLYLKEQPIQRQTLAHFILKGNTIDIPSVVAFTAACEEAVTLLEDEAKDMAKLRNVFKQSLDHEQYVHFFESEKGNQLDSIVGMAIERMDGQYVMLECNRNNFAISTGSACDVRYEKKTNTMVALQVDDETARQFFRISFGRYTTEADVISLAQYLDHLIETEVISEVT</sequence>
<dbReference type="EMBL" id="BJYA01000003">
    <property type="protein sequence ID" value="GEN45251.1"/>
    <property type="molecule type" value="Genomic_DNA"/>
</dbReference>
<protein>
    <submittedName>
        <fullName evidence="4">Cysteine desulfurase</fullName>
    </submittedName>
</protein>